<dbReference type="PROSITE" id="PS50110">
    <property type="entry name" value="RESPONSE_REGULATORY"/>
    <property type="match status" value="2"/>
</dbReference>
<evidence type="ECO:0000259" key="5">
    <source>
        <dbReference type="PROSITE" id="PS50887"/>
    </source>
</evidence>
<protein>
    <recommendedName>
        <fullName evidence="1">diguanylate cyclase</fullName>
        <ecNumber evidence="1">2.7.7.65</ecNumber>
    </recommendedName>
</protein>
<keyword evidence="7" id="KW-1185">Reference proteome</keyword>
<dbReference type="InterPro" id="IPR050469">
    <property type="entry name" value="Diguanylate_Cyclase"/>
</dbReference>
<dbReference type="Pfam" id="PF00072">
    <property type="entry name" value="Response_reg"/>
    <property type="match status" value="1"/>
</dbReference>
<dbReference type="InterPro" id="IPR000160">
    <property type="entry name" value="GGDEF_dom"/>
</dbReference>
<dbReference type="GO" id="GO:0043709">
    <property type="term" value="P:cell adhesion involved in single-species biofilm formation"/>
    <property type="evidence" value="ECO:0007669"/>
    <property type="project" value="TreeGrafter"/>
</dbReference>
<accession>A0A2T7UXZ2</accession>
<evidence type="ECO:0000259" key="4">
    <source>
        <dbReference type="PROSITE" id="PS50110"/>
    </source>
</evidence>
<comment type="caution">
    <text evidence="3">Lacks conserved residue(s) required for the propagation of feature annotation.</text>
</comment>
<dbReference type="GO" id="GO:0000160">
    <property type="term" value="P:phosphorelay signal transduction system"/>
    <property type="evidence" value="ECO:0007669"/>
    <property type="project" value="InterPro"/>
</dbReference>
<dbReference type="EMBL" id="QDDR01000001">
    <property type="protein sequence ID" value="PVE49408.1"/>
    <property type="molecule type" value="Genomic_DNA"/>
</dbReference>
<dbReference type="SUPFAM" id="SSF55073">
    <property type="entry name" value="Nucleotide cyclase"/>
    <property type="match status" value="1"/>
</dbReference>
<gene>
    <name evidence="6" type="ORF">DDE23_03130</name>
</gene>
<dbReference type="Gene3D" id="3.30.70.270">
    <property type="match status" value="1"/>
</dbReference>
<evidence type="ECO:0000313" key="7">
    <source>
        <dbReference type="Proteomes" id="UP000244810"/>
    </source>
</evidence>
<dbReference type="PANTHER" id="PTHR45138:SF9">
    <property type="entry name" value="DIGUANYLATE CYCLASE DGCM-RELATED"/>
    <property type="match status" value="1"/>
</dbReference>
<dbReference type="Proteomes" id="UP000244810">
    <property type="component" value="Unassembled WGS sequence"/>
</dbReference>
<dbReference type="AlphaFoldDB" id="A0A2T7UXZ2"/>
<dbReference type="GO" id="GO:0005886">
    <property type="term" value="C:plasma membrane"/>
    <property type="evidence" value="ECO:0007669"/>
    <property type="project" value="TreeGrafter"/>
</dbReference>
<comment type="catalytic activity">
    <reaction evidence="2">
        <text>2 GTP = 3',3'-c-di-GMP + 2 diphosphate</text>
        <dbReference type="Rhea" id="RHEA:24898"/>
        <dbReference type="ChEBI" id="CHEBI:33019"/>
        <dbReference type="ChEBI" id="CHEBI:37565"/>
        <dbReference type="ChEBI" id="CHEBI:58805"/>
        <dbReference type="EC" id="2.7.7.65"/>
    </reaction>
</comment>
<proteinExistence type="predicted"/>
<dbReference type="SMART" id="SM00267">
    <property type="entry name" value="GGDEF"/>
    <property type="match status" value="1"/>
</dbReference>
<evidence type="ECO:0000313" key="6">
    <source>
        <dbReference type="EMBL" id="PVE49408.1"/>
    </source>
</evidence>
<dbReference type="GO" id="GO:1902201">
    <property type="term" value="P:negative regulation of bacterial-type flagellum-dependent cell motility"/>
    <property type="evidence" value="ECO:0007669"/>
    <property type="project" value="TreeGrafter"/>
</dbReference>
<dbReference type="InterPro" id="IPR043128">
    <property type="entry name" value="Rev_trsase/Diguanyl_cyclase"/>
</dbReference>
<dbReference type="InterPro" id="IPR001789">
    <property type="entry name" value="Sig_transdc_resp-reg_receiver"/>
</dbReference>
<evidence type="ECO:0000256" key="3">
    <source>
        <dbReference type="PROSITE-ProRule" id="PRU00169"/>
    </source>
</evidence>
<comment type="caution">
    <text evidence="6">The sequence shown here is derived from an EMBL/GenBank/DDBJ whole genome shotgun (WGS) entry which is preliminary data.</text>
</comment>
<evidence type="ECO:0000256" key="1">
    <source>
        <dbReference type="ARBA" id="ARBA00012528"/>
    </source>
</evidence>
<organism evidence="6 7">
    <name type="scientific">Pararhodobacter aggregans</name>
    <dbReference type="NCBI Taxonomy" id="404875"/>
    <lineage>
        <taxon>Bacteria</taxon>
        <taxon>Pseudomonadati</taxon>
        <taxon>Pseudomonadota</taxon>
        <taxon>Alphaproteobacteria</taxon>
        <taxon>Rhodobacterales</taxon>
        <taxon>Paracoccaceae</taxon>
        <taxon>Pararhodobacter</taxon>
    </lineage>
</organism>
<dbReference type="OrthoDB" id="9812260at2"/>
<dbReference type="NCBIfam" id="TIGR00254">
    <property type="entry name" value="GGDEF"/>
    <property type="match status" value="1"/>
</dbReference>
<dbReference type="InterPro" id="IPR011006">
    <property type="entry name" value="CheY-like_superfamily"/>
</dbReference>
<dbReference type="RefSeq" id="WP_107749912.1">
    <property type="nucleotide sequence ID" value="NZ_QBKF01000001.1"/>
</dbReference>
<dbReference type="InterPro" id="IPR029787">
    <property type="entry name" value="Nucleotide_cyclase"/>
</dbReference>
<keyword evidence="3" id="KW-0597">Phosphoprotein</keyword>
<dbReference type="PROSITE" id="PS50887">
    <property type="entry name" value="GGDEF"/>
    <property type="match status" value="1"/>
</dbReference>
<feature type="modified residue" description="4-aspartylphosphate" evidence="3">
    <location>
        <position position="53"/>
    </location>
</feature>
<dbReference type="Gene3D" id="3.40.50.2300">
    <property type="match status" value="1"/>
</dbReference>
<feature type="domain" description="Response regulatory" evidence="4">
    <location>
        <begin position="4"/>
        <end position="120"/>
    </location>
</feature>
<reference evidence="6 7" key="1">
    <citation type="journal article" date="2011" name="Syst. Appl. Microbiol.">
        <title>Defluviimonas denitrificans gen. nov., sp. nov., and Pararhodobacter aggregans gen. nov., sp. nov., non-phototrophic Rhodobacteraceae from the biofilter of a marine aquaculture.</title>
        <authorList>
            <person name="Foesel B.U."/>
            <person name="Drake H.L."/>
            <person name="Schramm A."/>
        </authorList>
    </citation>
    <scope>NUCLEOTIDE SEQUENCE [LARGE SCALE GENOMIC DNA]</scope>
    <source>
        <strain evidence="6 7">D1-19</strain>
    </source>
</reference>
<dbReference type="CDD" id="cd01949">
    <property type="entry name" value="GGDEF"/>
    <property type="match status" value="1"/>
</dbReference>
<dbReference type="Pfam" id="PF00990">
    <property type="entry name" value="GGDEF"/>
    <property type="match status" value="1"/>
</dbReference>
<dbReference type="FunFam" id="3.30.70.270:FF:000001">
    <property type="entry name" value="Diguanylate cyclase domain protein"/>
    <property type="match status" value="1"/>
</dbReference>
<sequence length="462" mass="49454">MSGRILIVDDLATNRIILKVKLNAACYETLQAATGAEALAVARTEQPKLILLDMVLPDISGIEVCRQLRADPTTTHIPVVIITASNDRRARLSALEAGADEFLTKPLNEVILLARIRALLRARETEAELRLRSETWGDLDLAEGESVFAMPGRVALVAAEPAIAMAWRAALAPHVQERLAVMTPNAALSDMPQGAIPDFYLIAADLGSHGSGQRLVADLRAREASRHAAIALVLPEADPDIAAMALDLGASDLLTLPLDPQETALRITLHVTRKRRADQLRRAVNTGLRLAVTDPLTGLYNRRYALAHLDRIASRAAEQGRRYAIMVLDLDRFKSVNDTFGHVAGDAVLETVATRLRNNLRPSDLVARIGGEEFLVALPDATLGSARLAAERLCRVVGDEPVPLPDGRGSVAVTISVGLAMGPAPHGPGEESPAREALNRADCALMSAKAEGRNQVTIASAA</sequence>
<dbReference type="PANTHER" id="PTHR45138">
    <property type="entry name" value="REGULATORY COMPONENTS OF SENSORY TRANSDUCTION SYSTEM"/>
    <property type="match status" value="1"/>
</dbReference>
<feature type="domain" description="Response regulatory" evidence="4">
    <location>
        <begin position="153"/>
        <end position="271"/>
    </location>
</feature>
<name>A0A2T7UXZ2_9RHOB</name>
<dbReference type="SUPFAM" id="SSF52172">
    <property type="entry name" value="CheY-like"/>
    <property type="match status" value="2"/>
</dbReference>
<dbReference type="EC" id="2.7.7.65" evidence="1"/>
<dbReference type="SMART" id="SM00448">
    <property type="entry name" value="REC"/>
    <property type="match status" value="1"/>
</dbReference>
<evidence type="ECO:0000256" key="2">
    <source>
        <dbReference type="ARBA" id="ARBA00034247"/>
    </source>
</evidence>
<feature type="domain" description="GGDEF" evidence="5">
    <location>
        <begin position="321"/>
        <end position="461"/>
    </location>
</feature>
<dbReference type="GO" id="GO:0052621">
    <property type="term" value="F:diguanylate cyclase activity"/>
    <property type="evidence" value="ECO:0007669"/>
    <property type="project" value="UniProtKB-EC"/>
</dbReference>